<name>D8UHC1_VOLCA</name>
<keyword evidence="2" id="KW-1185">Reference proteome</keyword>
<dbReference type="EMBL" id="GL378405">
    <property type="protein sequence ID" value="EFJ40878.1"/>
    <property type="molecule type" value="Genomic_DNA"/>
</dbReference>
<protein>
    <submittedName>
        <fullName evidence="1">Uncharacterized protein</fullName>
    </submittedName>
</protein>
<dbReference type="OrthoDB" id="562445at2759"/>
<dbReference type="GeneID" id="9623162"/>
<reference evidence="1 2" key="1">
    <citation type="journal article" date="2010" name="Science">
        <title>Genomic analysis of organismal complexity in the multicellular green alga Volvox carteri.</title>
        <authorList>
            <person name="Prochnik S.E."/>
            <person name="Umen J."/>
            <person name="Nedelcu A.M."/>
            <person name="Hallmann A."/>
            <person name="Miller S.M."/>
            <person name="Nishii I."/>
            <person name="Ferris P."/>
            <person name="Kuo A."/>
            <person name="Mitros T."/>
            <person name="Fritz-Laylin L.K."/>
            <person name="Hellsten U."/>
            <person name="Chapman J."/>
            <person name="Simakov O."/>
            <person name="Rensing S.A."/>
            <person name="Terry A."/>
            <person name="Pangilinan J."/>
            <person name="Kapitonov V."/>
            <person name="Jurka J."/>
            <person name="Salamov A."/>
            <person name="Shapiro H."/>
            <person name="Schmutz J."/>
            <person name="Grimwood J."/>
            <person name="Lindquist E."/>
            <person name="Lucas S."/>
            <person name="Grigoriev I.V."/>
            <person name="Schmitt R."/>
            <person name="Kirk D."/>
            <person name="Rokhsar D.S."/>
        </authorList>
    </citation>
    <scope>NUCLEOTIDE SEQUENCE [LARGE SCALE GENOMIC DNA]</scope>
    <source>
        <strain evidence="2">f. Nagariensis / Eve</strain>
    </source>
</reference>
<organism evidence="2">
    <name type="scientific">Volvox carteri f. nagariensis</name>
    <dbReference type="NCBI Taxonomy" id="3068"/>
    <lineage>
        <taxon>Eukaryota</taxon>
        <taxon>Viridiplantae</taxon>
        <taxon>Chlorophyta</taxon>
        <taxon>core chlorophytes</taxon>
        <taxon>Chlorophyceae</taxon>
        <taxon>CS clade</taxon>
        <taxon>Chlamydomonadales</taxon>
        <taxon>Volvocaceae</taxon>
        <taxon>Volvox</taxon>
    </lineage>
</organism>
<proteinExistence type="predicted"/>
<dbReference type="KEGG" id="vcn:VOLCADRAFT_107942"/>
<evidence type="ECO:0000313" key="2">
    <source>
        <dbReference type="Proteomes" id="UP000001058"/>
    </source>
</evidence>
<dbReference type="AlphaFoldDB" id="D8UHC1"/>
<dbReference type="InParanoid" id="D8UHC1"/>
<sequence length="363" mass="39630">MNSSWMYRWYDNRWPAPARSGMVSRTAAEDAVRRVVSGPERGDLLFFIGEQTDDQLSQWRILDTDGDSAIVAFVRRKAQGSLPAAAGEHYHEAVCPCKEQHITQNAGVGIGCSKKLFQAIMASVRGAWLEPARRQGQAPGALQLTAWRLWEGNRSPGVTIGVWLNAYGIKMGEANSRLRKQEKKRAFVRGAEAIAGGAGLYIGRAAVRPSRGRAGGSLLGAAGGARIEHASCRQVGVVTLADLHRKSEKDRKTSVLKSQLQCAGVKGCQLQDYRSIENVLTWLQTAELQEPELSEVMSMSSAPAAPTWQEAGWQRQRAAASSDCCAQSCMTRLWRRGSSCSRARNHVAALLVVLGVRAWWQGG</sequence>
<dbReference type="RefSeq" id="XP_002958038.1">
    <property type="nucleotide sequence ID" value="XM_002957992.1"/>
</dbReference>
<accession>D8UHC1</accession>
<dbReference type="Proteomes" id="UP000001058">
    <property type="component" value="Unassembled WGS sequence"/>
</dbReference>
<evidence type="ECO:0000313" key="1">
    <source>
        <dbReference type="EMBL" id="EFJ40878.1"/>
    </source>
</evidence>
<gene>
    <name evidence="1" type="ORF">VOLCADRAFT_107942</name>
</gene>